<dbReference type="InterPro" id="IPR024341">
    <property type="entry name" value="DUF2631"/>
</dbReference>
<keyword evidence="1" id="KW-1133">Transmembrane helix</keyword>
<feature type="transmembrane region" description="Helical" evidence="1">
    <location>
        <begin position="80"/>
        <end position="100"/>
    </location>
</feature>
<evidence type="ECO:0000313" key="3">
    <source>
        <dbReference type="Proteomes" id="UP000581408"/>
    </source>
</evidence>
<dbReference type="EMBL" id="JABFEE010000002">
    <property type="protein sequence ID" value="MBA1834764.1"/>
    <property type="molecule type" value="Genomic_DNA"/>
</dbReference>
<name>A0A838CIB5_9CORY</name>
<organism evidence="2 3">
    <name type="scientific">Corynebacterium wankanglinii</name>
    <dbReference type="NCBI Taxonomy" id="2735136"/>
    <lineage>
        <taxon>Bacteria</taxon>
        <taxon>Bacillati</taxon>
        <taxon>Actinomycetota</taxon>
        <taxon>Actinomycetes</taxon>
        <taxon>Mycobacteriales</taxon>
        <taxon>Corynebacteriaceae</taxon>
        <taxon>Corynebacterium</taxon>
    </lineage>
</organism>
<keyword evidence="1" id="KW-0812">Transmembrane</keyword>
<proteinExistence type="predicted"/>
<gene>
    <name evidence="2" type="ORF">HMC16_03295</name>
</gene>
<accession>A0A838CIB5</accession>
<comment type="caution">
    <text evidence="2">The sequence shown here is derived from an EMBL/GenBank/DDBJ whole genome shotgun (WGS) entry which is preliminary data.</text>
</comment>
<dbReference type="RefSeq" id="WP_181194237.1">
    <property type="nucleotide sequence ID" value="NZ_JABFEE010000002.1"/>
</dbReference>
<dbReference type="AlphaFoldDB" id="A0A838CIB5"/>
<keyword evidence="1" id="KW-0472">Membrane</keyword>
<feature type="transmembrane region" description="Helical" evidence="1">
    <location>
        <begin position="56"/>
        <end position="74"/>
    </location>
</feature>
<sequence>MIVADSFDQSWQPLSRLRRSIPVAHAKDNAPQVYNGVSEADVPSARFGWSAFTDRTIQIAGWISVLFLVAYNFGNHQGHVETIWLVALAVLIALGLILHATKPKLSQVRTVTSHNKPVGHQEPDWIYNQATLSGDVYENLTDSQLRSLNIEPSRVAHLRPARGQERVVERTTARPVEPARQREDVEVITVDSRGKHERI</sequence>
<dbReference type="Pfam" id="PF10939">
    <property type="entry name" value="DUF2631"/>
    <property type="match status" value="1"/>
</dbReference>
<reference evidence="2 3" key="1">
    <citation type="submission" date="2020-05" db="EMBL/GenBank/DDBJ databases">
        <title>Descriptions of Corynebacterium xxxx sp. nov., Corynebacterium yyyy sp. nov. and Corynebacterium zzzz sp. nov.</title>
        <authorList>
            <person name="Zhang G."/>
        </authorList>
    </citation>
    <scope>NUCLEOTIDE SEQUENCE [LARGE SCALE GENOMIC DNA]</scope>
    <source>
        <strain evidence="3">zg-915</strain>
    </source>
</reference>
<protein>
    <submittedName>
        <fullName evidence="2">DUF2631 domain-containing protein</fullName>
    </submittedName>
</protein>
<evidence type="ECO:0000313" key="2">
    <source>
        <dbReference type="EMBL" id="MBA1834764.1"/>
    </source>
</evidence>
<dbReference type="Proteomes" id="UP000581408">
    <property type="component" value="Unassembled WGS sequence"/>
</dbReference>
<evidence type="ECO:0000256" key="1">
    <source>
        <dbReference type="SAM" id="Phobius"/>
    </source>
</evidence>